<name>A0ACB9YUF3_9PEZI</name>
<evidence type="ECO:0000313" key="1">
    <source>
        <dbReference type="EMBL" id="KAI4862877.1"/>
    </source>
</evidence>
<accession>A0ACB9YUF3</accession>
<comment type="caution">
    <text evidence="1">The sequence shown here is derived from an EMBL/GenBank/DDBJ whole genome shotgun (WGS) entry which is preliminary data.</text>
</comment>
<sequence length="126" mass="13913">MALIVAFSMCLRLLNALYLVVAVNKKSAVPFQEIPDMIICALARSVGTIIDTQPDGSGAAPVWSTFWSVVESCVAPFMTAVIAICSVFISQIIRDDRLKQANIMQRFGHRLFSTLRLSKPSRSSRH</sequence>
<organism evidence="1 2">
    <name type="scientific">Hypoxylon rubiginosum</name>
    <dbReference type="NCBI Taxonomy" id="110542"/>
    <lineage>
        <taxon>Eukaryota</taxon>
        <taxon>Fungi</taxon>
        <taxon>Dikarya</taxon>
        <taxon>Ascomycota</taxon>
        <taxon>Pezizomycotina</taxon>
        <taxon>Sordariomycetes</taxon>
        <taxon>Xylariomycetidae</taxon>
        <taxon>Xylariales</taxon>
        <taxon>Hypoxylaceae</taxon>
        <taxon>Hypoxylon</taxon>
    </lineage>
</organism>
<protein>
    <submittedName>
        <fullName evidence="1">Uncharacterized protein</fullName>
    </submittedName>
</protein>
<reference evidence="1 2" key="1">
    <citation type="journal article" date="2022" name="New Phytol.">
        <title>Ecological generalism drives hyperdiversity of secondary metabolite gene clusters in xylarialean endophytes.</title>
        <authorList>
            <person name="Franco M.E.E."/>
            <person name="Wisecaver J.H."/>
            <person name="Arnold A.E."/>
            <person name="Ju Y.M."/>
            <person name="Slot J.C."/>
            <person name="Ahrendt S."/>
            <person name="Moore L.P."/>
            <person name="Eastman K.E."/>
            <person name="Scott K."/>
            <person name="Konkel Z."/>
            <person name="Mondo S.J."/>
            <person name="Kuo A."/>
            <person name="Hayes R.D."/>
            <person name="Haridas S."/>
            <person name="Andreopoulos B."/>
            <person name="Riley R."/>
            <person name="LaButti K."/>
            <person name="Pangilinan J."/>
            <person name="Lipzen A."/>
            <person name="Amirebrahimi M."/>
            <person name="Yan J."/>
            <person name="Adam C."/>
            <person name="Keymanesh K."/>
            <person name="Ng V."/>
            <person name="Louie K."/>
            <person name="Northen T."/>
            <person name="Drula E."/>
            <person name="Henrissat B."/>
            <person name="Hsieh H.M."/>
            <person name="Youens-Clark K."/>
            <person name="Lutzoni F."/>
            <person name="Miadlikowska J."/>
            <person name="Eastwood D.C."/>
            <person name="Hamelin R.C."/>
            <person name="Grigoriev I.V."/>
            <person name="U'Ren J.M."/>
        </authorList>
    </citation>
    <scope>NUCLEOTIDE SEQUENCE [LARGE SCALE GENOMIC DNA]</scope>
    <source>
        <strain evidence="1 2">CBS 119005</strain>
    </source>
</reference>
<dbReference type="EMBL" id="MU393516">
    <property type="protein sequence ID" value="KAI4862877.1"/>
    <property type="molecule type" value="Genomic_DNA"/>
</dbReference>
<keyword evidence="2" id="KW-1185">Reference proteome</keyword>
<evidence type="ECO:0000313" key="2">
    <source>
        <dbReference type="Proteomes" id="UP001497700"/>
    </source>
</evidence>
<proteinExistence type="predicted"/>
<dbReference type="Proteomes" id="UP001497700">
    <property type="component" value="Unassembled WGS sequence"/>
</dbReference>
<gene>
    <name evidence="1" type="ORF">F4820DRAFT_394554</name>
</gene>